<feature type="domain" description="PHD-type" evidence="4">
    <location>
        <begin position="1"/>
        <end position="119"/>
    </location>
</feature>
<dbReference type="PANTHER" id="PTHR12420:SF42">
    <property type="entry name" value="G2_M PHASE-SPECIFIC E3 UBIQUITIN-PROTEIN LIGASE"/>
    <property type="match status" value="1"/>
</dbReference>
<dbReference type="InterPro" id="IPR059102">
    <property type="entry name" value="PHD_PHF7/G2E3-like"/>
</dbReference>
<name>B4M803_DROVI</name>
<dbReference type="GO" id="GO:0008270">
    <property type="term" value="F:zinc ion binding"/>
    <property type="evidence" value="ECO:0007669"/>
    <property type="project" value="UniProtKB-KW"/>
</dbReference>
<dbReference type="KEGG" id="dvi:6633382"/>
<dbReference type="EMBL" id="CH940653">
    <property type="protein sequence ID" value="EDW62279.1"/>
    <property type="molecule type" value="Genomic_DNA"/>
</dbReference>
<organism evidence="5 6">
    <name type="scientific">Drosophila virilis</name>
    <name type="common">Fruit fly</name>
    <dbReference type="NCBI Taxonomy" id="7244"/>
    <lineage>
        <taxon>Eukaryota</taxon>
        <taxon>Metazoa</taxon>
        <taxon>Ecdysozoa</taxon>
        <taxon>Arthropoda</taxon>
        <taxon>Hexapoda</taxon>
        <taxon>Insecta</taxon>
        <taxon>Pterygota</taxon>
        <taxon>Neoptera</taxon>
        <taxon>Endopterygota</taxon>
        <taxon>Diptera</taxon>
        <taxon>Brachycera</taxon>
        <taxon>Muscomorpha</taxon>
        <taxon>Ephydroidea</taxon>
        <taxon>Drosophilidae</taxon>
        <taxon>Drosophila</taxon>
    </lineage>
</organism>
<dbReference type="Gene3D" id="3.30.40.10">
    <property type="entry name" value="Zinc/RING finger domain, C3HC4 (zinc finger)"/>
    <property type="match status" value="2"/>
</dbReference>
<dbReference type="SUPFAM" id="SSF57903">
    <property type="entry name" value="FYVE/PHD zinc finger"/>
    <property type="match status" value="1"/>
</dbReference>
<dbReference type="OMA" id="NVTYGDC"/>
<evidence type="ECO:0000259" key="4">
    <source>
        <dbReference type="PROSITE" id="PS51805"/>
    </source>
</evidence>
<dbReference type="InterPro" id="IPR011011">
    <property type="entry name" value="Znf_FYVE_PHD"/>
</dbReference>
<dbReference type="Proteomes" id="UP000008792">
    <property type="component" value="Unassembled WGS sequence"/>
</dbReference>
<dbReference type="eggNOG" id="KOG1084">
    <property type="taxonomic scope" value="Eukaryota"/>
</dbReference>
<gene>
    <name evidence="5" type="primary">Dvir\GJ16710</name>
    <name evidence="5" type="ORF">Dvir_GJ16710</name>
</gene>
<sequence length="487" mass="55829">MYKCDICNKSSANEDADDVLLYGEWMIKQKVTVHYYCLLLSTNLPQRGGDSSGILGFLLRDIRQEAAAAQQRKCAFCKERGASVVCYKCRIVFHMPCGLENRCIYQFCDEFRSYCEHCMPLDDYQQQLMNKPPKDAYCDICFRAISPFLLHNVTYGDCCRKGFAHRTCMRRYALASGYYLRCLWCRDKKFHDTIRLQSVFVPDRDATWERQPNAYSELHSKRLRCEQAVCLCPNGRDYHRHSWTIQLCILCAATGTHLKCRVGTMRLVRTYDVELNDFKCSLCIEVEQKLIHGQHNYSGQRAPHKPNWETADEQIDASYYMPKTCCALSIAPDEDSPVLSDEDATSNEASVITVVPSQRLSTQSCPRFSQSFVKSPPAALPADQTVIELADTQLSSTQQLRCSLKPPLLLHESFTCGAHFYLVVYEYNEHQTDLCTGTCTLRFAANDARLGDRSVEALQHLPLLETDVWFRDSNRGIYDKIDQYTKS</sequence>
<evidence type="ECO:0000313" key="6">
    <source>
        <dbReference type="Proteomes" id="UP000008792"/>
    </source>
</evidence>
<evidence type="ECO:0000256" key="1">
    <source>
        <dbReference type="ARBA" id="ARBA00022723"/>
    </source>
</evidence>
<protein>
    <recommendedName>
        <fullName evidence="4">PHD-type domain-containing protein</fullName>
    </recommendedName>
</protein>
<dbReference type="GO" id="GO:0005634">
    <property type="term" value="C:nucleus"/>
    <property type="evidence" value="ECO:0007669"/>
    <property type="project" value="TreeGrafter"/>
</dbReference>
<evidence type="ECO:0000256" key="3">
    <source>
        <dbReference type="ARBA" id="ARBA00022833"/>
    </source>
</evidence>
<keyword evidence="1" id="KW-0479">Metal-binding</keyword>
<keyword evidence="3" id="KW-0862">Zinc</keyword>
<dbReference type="InterPro" id="IPR051188">
    <property type="entry name" value="PHD-type_Zinc_Finger"/>
</dbReference>
<dbReference type="PANTHER" id="PTHR12420">
    <property type="entry name" value="PHD FINGER PROTEIN"/>
    <property type="match status" value="1"/>
</dbReference>
<proteinExistence type="predicted"/>
<dbReference type="AlphaFoldDB" id="B4M803"/>
<dbReference type="OrthoDB" id="512616at2759"/>
<dbReference type="PROSITE" id="PS51805">
    <property type="entry name" value="EPHD"/>
    <property type="match status" value="1"/>
</dbReference>
<dbReference type="Pfam" id="PF26054">
    <property type="entry name" value="PHD_G2E3"/>
    <property type="match status" value="1"/>
</dbReference>
<dbReference type="PhylomeDB" id="B4M803"/>
<dbReference type="Pfam" id="PF13771">
    <property type="entry name" value="zf-HC5HC2H"/>
    <property type="match status" value="1"/>
</dbReference>
<reference evidence="5 6" key="1">
    <citation type="journal article" date="2007" name="Nature">
        <title>Evolution of genes and genomes on the Drosophila phylogeny.</title>
        <authorList>
            <consortium name="Drosophila 12 Genomes Consortium"/>
            <person name="Clark A.G."/>
            <person name="Eisen M.B."/>
            <person name="Smith D.R."/>
            <person name="Bergman C.M."/>
            <person name="Oliver B."/>
            <person name="Markow T.A."/>
            <person name="Kaufman T.C."/>
            <person name="Kellis M."/>
            <person name="Gelbart W."/>
            <person name="Iyer V.N."/>
            <person name="Pollard D.A."/>
            <person name="Sackton T.B."/>
            <person name="Larracuente A.M."/>
            <person name="Singh N.D."/>
            <person name="Abad J.P."/>
            <person name="Abt D.N."/>
            <person name="Adryan B."/>
            <person name="Aguade M."/>
            <person name="Akashi H."/>
            <person name="Anderson W.W."/>
            <person name="Aquadro C.F."/>
            <person name="Ardell D.H."/>
            <person name="Arguello R."/>
            <person name="Artieri C.G."/>
            <person name="Barbash D.A."/>
            <person name="Barker D."/>
            <person name="Barsanti P."/>
            <person name="Batterham P."/>
            <person name="Batzoglou S."/>
            <person name="Begun D."/>
            <person name="Bhutkar A."/>
            <person name="Blanco E."/>
            <person name="Bosak S.A."/>
            <person name="Bradley R.K."/>
            <person name="Brand A.D."/>
            <person name="Brent M.R."/>
            <person name="Brooks A.N."/>
            <person name="Brown R.H."/>
            <person name="Butlin R.K."/>
            <person name="Caggese C."/>
            <person name="Calvi B.R."/>
            <person name="Bernardo de Carvalho A."/>
            <person name="Caspi A."/>
            <person name="Castrezana S."/>
            <person name="Celniker S.E."/>
            <person name="Chang J.L."/>
            <person name="Chapple C."/>
            <person name="Chatterji S."/>
            <person name="Chinwalla A."/>
            <person name="Civetta A."/>
            <person name="Clifton S.W."/>
            <person name="Comeron J.M."/>
            <person name="Costello J.C."/>
            <person name="Coyne J.A."/>
            <person name="Daub J."/>
            <person name="David R.G."/>
            <person name="Delcher A.L."/>
            <person name="Delehaunty K."/>
            <person name="Do C.B."/>
            <person name="Ebling H."/>
            <person name="Edwards K."/>
            <person name="Eickbush T."/>
            <person name="Evans J.D."/>
            <person name="Filipski A."/>
            <person name="Findeiss S."/>
            <person name="Freyhult E."/>
            <person name="Fulton L."/>
            <person name="Fulton R."/>
            <person name="Garcia A.C."/>
            <person name="Gardiner A."/>
            <person name="Garfield D.A."/>
            <person name="Garvin B.E."/>
            <person name="Gibson G."/>
            <person name="Gilbert D."/>
            <person name="Gnerre S."/>
            <person name="Godfrey J."/>
            <person name="Good R."/>
            <person name="Gotea V."/>
            <person name="Gravely B."/>
            <person name="Greenberg A.J."/>
            <person name="Griffiths-Jones S."/>
            <person name="Gross S."/>
            <person name="Guigo R."/>
            <person name="Gustafson E.A."/>
            <person name="Haerty W."/>
            <person name="Hahn M.W."/>
            <person name="Halligan D.L."/>
            <person name="Halpern A.L."/>
            <person name="Halter G.M."/>
            <person name="Han M.V."/>
            <person name="Heger A."/>
            <person name="Hillier L."/>
            <person name="Hinrichs A.S."/>
            <person name="Holmes I."/>
            <person name="Hoskins R.A."/>
            <person name="Hubisz M.J."/>
            <person name="Hultmark D."/>
            <person name="Huntley M.A."/>
            <person name="Jaffe D.B."/>
            <person name="Jagadeeshan S."/>
            <person name="Jeck W.R."/>
            <person name="Johnson J."/>
            <person name="Jones C.D."/>
            <person name="Jordan W.C."/>
            <person name="Karpen G.H."/>
            <person name="Kataoka E."/>
            <person name="Keightley P.D."/>
            <person name="Kheradpour P."/>
            <person name="Kirkness E.F."/>
            <person name="Koerich L.B."/>
            <person name="Kristiansen K."/>
            <person name="Kudrna D."/>
            <person name="Kulathinal R.J."/>
            <person name="Kumar S."/>
            <person name="Kwok R."/>
            <person name="Lander E."/>
            <person name="Langley C.H."/>
            <person name="Lapoint R."/>
            <person name="Lazzaro B.P."/>
            <person name="Lee S.J."/>
            <person name="Levesque L."/>
            <person name="Li R."/>
            <person name="Lin C.F."/>
            <person name="Lin M.F."/>
            <person name="Lindblad-Toh K."/>
            <person name="Llopart A."/>
            <person name="Long M."/>
            <person name="Low L."/>
            <person name="Lozovsky E."/>
            <person name="Lu J."/>
            <person name="Luo M."/>
            <person name="Machado C.A."/>
            <person name="Makalowski W."/>
            <person name="Marzo M."/>
            <person name="Matsuda M."/>
            <person name="Matzkin L."/>
            <person name="McAllister B."/>
            <person name="McBride C.S."/>
            <person name="McKernan B."/>
            <person name="McKernan K."/>
            <person name="Mendez-Lago M."/>
            <person name="Minx P."/>
            <person name="Mollenhauer M.U."/>
            <person name="Montooth K."/>
            <person name="Mount S.M."/>
            <person name="Mu X."/>
            <person name="Myers E."/>
            <person name="Negre B."/>
            <person name="Newfeld S."/>
            <person name="Nielsen R."/>
            <person name="Noor M.A."/>
            <person name="O'Grady P."/>
            <person name="Pachter L."/>
            <person name="Papaceit M."/>
            <person name="Parisi M.J."/>
            <person name="Parisi M."/>
            <person name="Parts L."/>
            <person name="Pedersen J.S."/>
            <person name="Pesole G."/>
            <person name="Phillippy A.M."/>
            <person name="Ponting C.P."/>
            <person name="Pop M."/>
            <person name="Porcelli D."/>
            <person name="Powell J.R."/>
            <person name="Prohaska S."/>
            <person name="Pruitt K."/>
            <person name="Puig M."/>
            <person name="Quesneville H."/>
            <person name="Ram K.R."/>
            <person name="Rand D."/>
            <person name="Rasmussen M.D."/>
            <person name="Reed L.K."/>
            <person name="Reenan R."/>
            <person name="Reily A."/>
            <person name="Remington K.A."/>
            <person name="Rieger T.T."/>
            <person name="Ritchie M.G."/>
            <person name="Robin C."/>
            <person name="Rogers Y.H."/>
            <person name="Rohde C."/>
            <person name="Rozas J."/>
            <person name="Rubenfield M.J."/>
            <person name="Ruiz A."/>
            <person name="Russo S."/>
            <person name="Salzberg S.L."/>
            <person name="Sanchez-Gracia A."/>
            <person name="Saranga D.J."/>
            <person name="Sato H."/>
            <person name="Schaeffer S.W."/>
            <person name="Schatz M.C."/>
            <person name="Schlenke T."/>
            <person name="Schwartz R."/>
            <person name="Segarra C."/>
            <person name="Singh R.S."/>
            <person name="Sirot L."/>
            <person name="Sirota M."/>
            <person name="Sisneros N.B."/>
            <person name="Smith C.D."/>
            <person name="Smith T.F."/>
            <person name="Spieth J."/>
            <person name="Stage D.E."/>
            <person name="Stark A."/>
            <person name="Stephan W."/>
            <person name="Strausberg R.L."/>
            <person name="Strempel S."/>
            <person name="Sturgill D."/>
            <person name="Sutton G."/>
            <person name="Sutton G.G."/>
            <person name="Tao W."/>
            <person name="Teichmann S."/>
            <person name="Tobari Y.N."/>
            <person name="Tomimura Y."/>
            <person name="Tsolas J.M."/>
            <person name="Valente V.L."/>
            <person name="Venter E."/>
            <person name="Venter J.C."/>
            <person name="Vicario S."/>
            <person name="Vieira F.G."/>
            <person name="Vilella A.J."/>
            <person name="Villasante A."/>
            <person name="Walenz B."/>
            <person name="Wang J."/>
            <person name="Wasserman M."/>
            <person name="Watts T."/>
            <person name="Wilson D."/>
            <person name="Wilson R.K."/>
            <person name="Wing R.A."/>
            <person name="Wolfner M.F."/>
            <person name="Wong A."/>
            <person name="Wong G.K."/>
            <person name="Wu C.I."/>
            <person name="Wu G."/>
            <person name="Yamamoto D."/>
            <person name="Yang H.P."/>
            <person name="Yang S.P."/>
            <person name="Yorke J.A."/>
            <person name="Yoshida K."/>
            <person name="Zdobnov E."/>
            <person name="Zhang P."/>
            <person name="Zhang Y."/>
            <person name="Zimin A.V."/>
            <person name="Baldwin J."/>
            <person name="Abdouelleil A."/>
            <person name="Abdulkadir J."/>
            <person name="Abebe A."/>
            <person name="Abera B."/>
            <person name="Abreu J."/>
            <person name="Acer S.C."/>
            <person name="Aftuck L."/>
            <person name="Alexander A."/>
            <person name="An P."/>
            <person name="Anderson E."/>
            <person name="Anderson S."/>
            <person name="Arachi H."/>
            <person name="Azer M."/>
            <person name="Bachantsang P."/>
            <person name="Barry A."/>
            <person name="Bayul T."/>
            <person name="Berlin A."/>
            <person name="Bessette D."/>
            <person name="Bloom T."/>
            <person name="Blye J."/>
            <person name="Boguslavskiy L."/>
            <person name="Bonnet C."/>
            <person name="Boukhgalter B."/>
            <person name="Bourzgui I."/>
            <person name="Brown A."/>
            <person name="Cahill P."/>
            <person name="Channer S."/>
            <person name="Cheshatsang Y."/>
            <person name="Chuda L."/>
            <person name="Citroen M."/>
            <person name="Collymore A."/>
            <person name="Cooke P."/>
            <person name="Costello M."/>
            <person name="D'Aco K."/>
            <person name="Daza R."/>
            <person name="De Haan G."/>
            <person name="DeGray S."/>
            <person name="DeMaso C."/>
            <person name="Dhargay N."/>
            <person name="Dooley K."/>
            <person name="Dooley E."/>
            <person name="Doricent M."/>
            <person name="Dorje P."/>
            <person name="Dorjee K."/>
            <person name="Dupes A."/>
            <person name="Elong R."/>
            <person name="Falk J."/>
            <person name="Farina A."/>
            <person name="Faro S."/>
            <person name="Ferguson D."/>
            <person name="Fisher S."/>
            <person name="Foley C.D."/>
            <person name="Franke A."/>
            <person name="Friedrich D."/>
            <person name="Gadbois L."/>
            <person name="Gearin G."/>
            <person name="Gearin C.R."/>
            <person name="Giannoukos G."/>
            <person name="Goode T."/>
            <person name="Graham J."/>
            <person name="Grandbois E."/>
            <person name="Grewal S."/>
            <person name="Gyaltsen K."/>
            <person name="Hafez N."/>
            <person name="Hagos B."/>
            <person name="Hall J."/>
            <person name="Henson C."/>
            <person name="Hollinger A."/>
            <person name="Honan T."/>
            <person name="Huard M.D."/>
            <person name="Hughes L."/>
            <person name="Hurhula B."/>
            <person name="Husby M.E."/>
            <person name="Kamat A."/>
            <person name="Kanga B."/>
            <person name="Kashin S."/>
            <person name="Khazanovich D."/>
            <person name="Kisner P."/>
            <person name="Lance K."/>
            <person name="Lara M."/>
            <person name="Lee W."/>
            <person name="Lennon N."/>
            <person name="Letendre F."/>
            <person name="LeVine R."/>
            <person name="Lipovsky A."/>
            <person name="Liu X."/>
            <person name="Liu J."/>
            <person name="Liu S."/>
            <person name="Lokyitsang T."/>
            <person name="Lokyitsang Y."/>
            <person name="Lubonja R."/>
            <person name="Lui A."/>
            <person name="MacDonald P."/>
            <person name="Magnisalis V."/>
            <person name="Maru K."/>
            <person name="Matthews C."/>
            <person name="McCusker W."/>
            <person name="McDonough S."/>
            <person name="Mehta T."/>
            <person name="Meldrim J."/>
            <person name="Meneus L."/>
            <person name="Mihai O."/>
            <person name="Mihalev A."/>
            <person name="Mihova T."/>
            <person name="Mittelman R."/>
            <person name="Mlenga V."/>
            <person name="Montmayeur A."/>
            <person name="Mulrain L."/>
            <person name="Navidi A."/>
            <person name="Naylor J."/>
            <person name="Negash T."/>
            <person name="Nguyen T."/>
            <person name="Nguyen N."/>
            <person name="Nicol R."/>
            <person name="Norbu C."/>
            <person name="Norbu N."/>
            <person name="Novod N."/>
            <person name="O'Neill B."/>
            <person name="Osman S."/>
            <person name="Markiewicz E."/>
            <person name="Oyono O.L."/>
            <person name="Patti C."/>
            <person name="Phunkhang P."/>
            <person name="Pierre F."/>
            <person name="Priest M."/>
            <person name="Raghuraman S."/>
            <person name="Rege F."/>
            <person name="Reyes R."/>
            <person name="Rise C."/>
            <person name="Rogov P."/>
            <person name="Ross K."/>
            <person name="Ryan E."/>
            <person name="Settipalli S."/>
            <person name="Shea T."/>
            <person name="Sherpa N."/>
            <person name="Shi L."/>
            <person name="Shih D."/>
            <person name="Sparrow T."/>
            <person name="Spaulding J."/>
            <person name="Stalker J."/>
            <person name="Stange-Thomann N."/>
            <person name="Stavropoulos S."/>
            <person name="Stone C."/>
            <person name="Strader C."/>
            <person name="Tesfaye S."/>
            <person name="Thomson T."/>
            <person name="Thoulutsang Y."/>
            <person name="Thoulutsang D."/>
            <person name="Topham K."/>
            <person name="Topping I."/>
            <person name="Tsamla T."/>
            <person name="Vassiliev H."/>
            <person name="Vo A."/>
            <person name="Wangchuk T."/>
            <person name="Wangdi T."/>
            <person name="Weiand M."/>
            <person name="Wilkinson J."/>
            <person name="Wilson A."/>
            <person name="Yadav S."/>
            <person name="Young G."/>
            <person name="Yu Q."/>
            <person name="Zembek L."/>
            <person name="Zhong D."/>
            <person name="Zimmer A."/>
            <person name="Zwirko Z."/>
            <person name="Jaffe D.B."/>
            <person name="Alvarez P."/>
            <person name="Brockman W."/>
            <person name="Butler J."/>
            <person name="Chin C."/>
            <person name="Gnerre S."/>
            <person name="Grabherr M."/>
            <person name="Kleber M."/>
            <person name="Mauceli E."/>
            <person name="MacCallum I."/>
        </authorList>
    </citation>
    <scope>NUCLEOTIDE SEQUENCE [LARGE SCALE GENOMIC DNA]</scope>
    <source>
        <strain evidence="6">Tucson 15010-1051.87</strain>
    </source>
</reference>
<dbReference type="InParanoid" id="B4M803"/>
<dbReference type="STRING" id="7244.B4M803"/>
<dbReference type="InterPro" id="IPR013083">
    <property type="entry name" value="Znf_RING/FYVE/PHD"/>
</dbReference>
<dbReference type="FunCoup" id="B4M803">
    <property type="interactions" value="406"/>
</dbReference>
<dbReference type="HOGENOM" id="CLU_558100_0_0_1"/>
<dbReference type="InterPro" id="IPR034732">
    <property type="entry name" value="EPHD"/>
</dbReference>
<keyword evidence="6" id="KW-1185">Reference proteome</keyword>
<keyword evidence="2" id="KW-0863">Zinc-finger</keyword>
<evidence type="ECO:0000256" key="2">
    <source>
        <dbReference type="ARBA" id="ARBA00022771"/>
    </source>
</evidence>
<evidence type="ECO:0000313" key="5">
    <source>
        <dbReference type="EMBL" id="EDW62279.1"/>
    </source>
</evidence>
<accession>B4M803</accession>